<dbReference type="AlphaFoldDB" id="A0A699YQP5"/>
<proteinExistence type="predicted"/>
<protein>
    <submittedName>
        <fullName evidence="2">Uncharacterized protein</fullName>
    </submittedName>
</protein>
<feature type="compositionally biased region" description="Gly residues" evidence="1">
    <location>
        <begin position="18"/>
        <end position="32"/>
    </location>
</feature>
<sequence length="40" mass="4058">MQQQQTSNMQPSGAHGLQPGGAQLGGVHGLQPGGLKAYQV</sequence>
<gene>
    <name evidence="2" type="ORF">HaLaN_05339</name>
</gene>
<accession>A0A699YQP5</accession>
<evidence type="ECO:0000313" key="3">
    <source>
        <dbReference type="Proteomes" id="UP000485058"/>
    </source>
</evidence>
<dbReference type="Proteomes" id="UP000485058">
    <property type="component" value="Unassembled WGS sequence"/>
</dbReference>
<feature type="compositionally biased region" description="Polar residues" evidence="1">
    <location>
        <begin position="1"/>
        <end position="11"/>
    </location>
</feature>
<reference evidence="2 3" key="1">
    <citation type="submission" date="2020-02" db="EMBL/GenBank/DDBJ databases">
        <title>Draft genome sequence of Haematococcus lacustris strain NIES-144.</title>
        <authorList>
            <person name="Morimoto D."/>
            <person name="Nakagawa S."/>
            <person name="Yoshida T."/>
            <person name="Sawayama S."/>
        </authorList>
    </citation>
    <scope>NUCLEOTIDE SEQUENCE [LARGE SCALE GENOMIC DNA]</scope>
    <source>
        <strain evidence="2 3">NIES-144</strain>
    </source>
</reference>
<evidence type="ECO:0000313" key="2">
    <source>
        <dbReference type="EMBL" id="GFH10088.1"/>
    </source>
</evidence>
<name>A0A699YQP5_HAELA</name>
<feature type="region of interest" description="Disordered" evidence="1">
    <location>
        <begin position="1"/>
        <end position="40"/>
    </location>
</feature>
<keyword evidence="3" id="KW-1185">Reference proteome</keyword>
<comment type="caution">
    <text evidence="2">The sequence shown here is derived from an EMBL/GenBank/DDBJ whole genome shotgun (WGS) entry which is preliminary data.</text>
</comment>
<dbReference type="EMBL" id="BLLF01000286">
    <property type="protein sequence ID" value="GFH10088.1"/>
    <property type="molecule type" value="Genomic_DNA"/>
</dbReference>
<organism evidence="2 3">
    <name type="scientific">Haematococcus lacustris</name>
    <name type="common">Green alga</name>
    <name type="synonym">Haematococcus pluvialis</name>
    <dbReference type="NCBI Taxonomy" id="44745"/>
    <lineage>
        <taxon>Eukaryota</taxon>
        <taxon>Viridiplantae</taxon>
        <taxon>Chlorophyta</taxon>
        <taxon>core chlorophytes</taxon>
        <taxon>Chlorophyceae</taxon>
        <taxon>CS clade</taxon>
        <taxon>Chlamydomonadales</taxon>
        <taxon>Haematococcaceae</taxon>
        <taxon>Haematococcus</taxon>
    </lineage>
</organism>
<evidence type="ECO:0000256" key="1">
    <source>
        <dbReference type="SAM" id="MobiDB-lite"/>
    </source>
</evidence>